<name>A0A154BW79_ANASB</name>
<accession>A0A154BW79</accession>
<evidence type="ECO:0000313" key="2">
    <source>
        <dbReference type="Proteomes" id="UP000076268"/>
    </source>
</evidence>
<protein>
    <submittedName>
        <fullName evidence="1">Uncharacterized protein</fullName>
    </submittedName>
</protein>
<organism evidence="1 2">
    <name type="scientific">Anaerosporomusa subterranea</name>
    <dbReference type="NCBI Taxonomy" id="1794912"/>
    <lineage>
        <taxon>Bacteria</taxon>
        <taxon>Bacillati</taxon>
        <taxon>Bacillota</taxon>
        <taxon>Negativicutes</taxon>
        <taxon>Acetonemataceae</taxon>
        <taxon>Anaerosporomusa</taxon>
    </lineage>
</organism>
<gene>
    <name evidence="1" type="ORF">AXX12_01135</name>
</gene>
<keyword evidence="2" id="KW-1185">Reference proteome</keyword>
<dbReference type="Proteomes" id="UP000076268">
    <property type="component" value="Unassembled WGS sequence"/>
</dbReference>
<sequence>MLRIILVVIACVALYLMIQPLLWVVADVPPVPSHISIETQKGVTAFDAQIAQRAVAFSIAGIEKTLGLTVTHPVTVLLTPDAKTYAQILRDEEGLKHEAALAQAAFTTLSNGCFGCISLS</sequence>
<evidence type="ECO:0000313" key="1">
    <source>
        <dbReference type="EMBL" id="KYZ78177.1"/>
    </source>
</evidence>
<reference evidence="1 2" key="1">
    <citation type="submission" date="2016-02" db="EMBL/GenBank/DDBJ databases">
        <title>Anaerosporomusa subterraneum gen. nov., sp. nov., a spore-forming obligate anaerobe isolated from saprolite.</title>
        <authorList>
            <person name="Choi J.K."/>
            <person name="Shah M."/>
            <person name="Yee N."/>
        </authorList>
    </citation>
    <scope>NUCLEOTIDE SEQUENCE [LARGE SCALE GENOMIC DNA]</scope>
    <source>
        <strain evidence="1 2">RU4</strain>
    </source>
</reference>
<dbReference type="STRING" id="1794912.AXX12_01135"/>
<dbReference type="AlphaFoldDB" id="A0A154BW79"/>
<dbReference type="EMBL" id="LSGP01000001">
    <property type="protein sequence ID" value="KYZ78177.1"/>
    <property type="molecule type" value="Genomic_DNA"/>
</dbReference>
<proteinExistence type="predicted"/>
<dbReference type="RefSeq" id="WP_066236927.1">
    <property type="nucleotide sequence ID" value="NZ_LSGP01000001.1"/>
</dbReference>
<comment type="caution">
    <text evidence="1">The sequence shown here is derived from an EMBL/GenBank/DDBJ whole genome shotgun (WGS) entry which is preliminary data.</text>
</comment>